<sequence length="115" mass="13251">MRLSVSLVWRSCCSKWTDLIWGLATRRQLRSTSFPSKPVRLLFNIDSACYTLSLTAINRLVDNRCRKNRYRFFPSRIESIVFVSSRNVHVSNCKSPRLVPFSLARGRPALSAEKS</sequence>
<protein>
    <submittedName>
        <fullName evidence="1">Uncharacterized protein</fullName>
    </submittedName>
</protein>
<organism evidence="1">
    <name type="scientific">Cacopsylla melanoneura</name>
    <dbReference type="NCBI Taxonomy" id="428564"/>
    <lineage>
        <taxon>Eukaryota</taxon>
        <taxon>Metazoa</taxon>
        <taxon>Ecdysozoa</taxon>
        <taxon>Arthropoda</taxon>
        <taxon>Hexapoda</taxon>
        <taxon>Insecta</taxon>
        <taxon>Pterygota</taxon>
        <taxon>Neoptera</taxon>
        <taxon>Paraneoptera</taxon>
        <taxon>Hemiptera</taxon>
        <taxon>Sternorrhyncha</taxon>
        <taxon>Psylloidea</taxon>
        <taxon>Psyllidae</taxon>
        <taxon>Psyllinae</taxon>
        <taxon>Cacopsylla</taxon>
    </lineage>
</organism>
<dbReference type="EMBL" id="HBUF01187526">
    <property type="protein sequence ID" value="CAG6657186.1"/>
    <property type="molecule type" value="Transcribed_RNA"/>
</dbReference>
<dbReference type="AlphaFoldDB" id="A0A8D8RU88"/>
<name>A0A8D8RU88_9HEMI</name>
<accession>A0A8D8RU88</accession>
<evidence type="ECO:0000313" key="1">
    <source>
        <dbReference type="EMBL" id="CAG6657186.1"/>
    </source>
</evidence>
<reference evidence="1" key="1">
    <citation type="submission" date="2021-05" db="EMBL/GenBank/DDBJ databases">
        <authorList>
            <person name="Alioto T."/>
            <person name="Alioto T."/>
            <person name="Gomez Garrido J."/>
        </authorList>
    </citation>
    <scope>NUCLEOTIDE SEQUENCE</scope>
</reference>
<proteinExistence type="predicted"/>